<dbReference type="RefSeq" id="XP_028547315.1">
    <property type="nucleotide sequence ID" value="XM_028691514.1"/>
</dbReference>
<accession>A0A1Y1JQ22</accession>
<name>A0A1Y1JQ22_PLAGO</name>
<feature type="non-terminal residue" evidence="2">
    <location>
        <position position="215"/>
    </location>
</feature>
<sequence length="215" mass="26257">MGRNIYELVKQFSTCQNIIQRYDNQTNKYQNECMDLNQEISQCIKLKDEKICHKSMYYLYEIHKIIYTIGHAGCIYLYYWLYDYCNVKCSKTEIIDIYNELIQKYENINSPVCTRNENINITKDEFERLKDIYNLNIKYGINENYHEYCKEFHNIYVKRKGECDYNTHSDFCNVLEEYLNKYNKYLESENSLKPKYQILPPFKRYNIRAYIDVTL</sequence>
<dbReference type="EMBL" id="BDQF01000697">
    <property type="protein sequence ID" value="GAW84726.1"/>
    <property type="molecule type" value="Genomic_DNA"/>
</dbReference>
<feature type="transmembrane region" description="Helical" evidence="1">
    <location>
        <begin position="65"/>
        <end position="82"/>
    </location>
</feature>
<proteinExistence type="predicted"/>
<gene>
    <name evidence="2" type="ORF">PGO_004630</name>
</gene>
<comment type="caution">
    <text evidence="2">The sequence shown here is derived from an EMBL/GenBank/DDBJ whole genome shotgun (WGS) entry which is preliminary data.</text>
</comment>
<dbReference type="Proteomes" id="UP000195521">
    <property type="component" value="Unassembled WGS sequence"/>
</dbReference>
<evidence type="ECO:0000313" key="2">
    <source>
        <dbReference type="EMBL" id="GAW84726.1"/>
    </source>
</evidence>
<dbReference type="GeneID" id="39745534"/>
<evidence type="ECO:0000313" key="3">
    <source>
        <dbReference type="Proteomes" id="UP000195521"/>
    </source>
</evidence>
<organism evidence="2 3">
    <name type="scientific">Plasmodium gonderi</name>
    <dbReference type="NCBI Taxonomy" id="77519"/>
    <lineage>
        <taxon>Eukaryota</taxon>
        <taxon>Sar</taxon>
        <taxon>Alveolata</taxon>
        <taxon>Apicomplexa</taxon>
        <taxon>Aconoidasida</taxon>
        <taxon>Haemosporida</taxon>
        <taxon>Plasmodiidae</taxon>
        <taxon>Plasmodium</taxon>
        <taxon>Plasmodium (Plasmodium)</taxon>
    </lineage>
</organism>
<keyword evidence="1" id="KW-0472">Membrane</keyword>
<dbReference type="OrthoDB" id="383226at2759"/>
<keyword evidence="1" id="KW-0812">Transmembrane</keyword>
<keyword evidence="1" id="KW-1133">Transmembrane helix</keyword>
<keyword evidence="3" id="KW-1185">Reference proteome</keyword>
<evidence type="ECO:0000256" key="1">
    <source>
        <dbReference type="SAM" id="Phobius"/>
    </source>
</evidence>
<protein>
    <submittedName>
        <fullName evidence="2">Variable surface protein</fullName>
    </submittedName>
</protein>
<dbReference type="AlphaFoldDB" id="A0A1Y1JQ22"/>
<reference evidence="3" key="1">
    <citation type="submission" date="2017-04" db="EMBL/GenBank/DDBJ databases">
        <title>Plasmodium gonderi genome.</title>
        <authorList>
            <person name="Arisue N."/>
            <person name="Honma H."/>
            <person name="Kawai S."/>
            <person name="Tougan T."/>
            <person name="Tanabe K."/>
            <person name="Horii T."/>
        </authorList>
    </citation>
    <scope>NUCLEOTIDE SEQUENCE [LARGE SCALE GENOMIC DNA]</scope>
    <source>
        <strain evidence="3">ATCC 30045</strain>
    </source>
</reference>